<feature type="non-terminal residue" evidence="1">
    <location>
        <position position="182"/>
    </location>
</feature>
<proteinExistence type="predicted"/>
<evidence type="ECO:0008006" key="3">
    <source>
        <dbReference type="Google" id="ProtNLM"/>
    </source>
</evidence>
<dbReference type="Proteomes" id="UP000193380">
    <property type="component" value="Unassembled WGS sequence"/>
</dbReference>
<gene>
    <name evidence="1" type="ORF">GSONMT00007759001</name>
</gene>
<sequence length="182" mass="21096">MATKKSSCTDVTKRSRSPVVLGAEMFSEFQDWCLRTYGDSGKTKTVTRRKYNKIMQTLLQNEESDGMYVDNSHINAKFKFWVKSKGFQVGSNILGEHKKGASGKPVLYVPVKSTVKCVCVCVQWCFHQWILHQWCFQQWICHQWCFHQWTLHQWCFQQWISISGVPSVDITSVVFPSVDITS</sequence>
<evidence type="ECO:0000313" key="1">
    <source>
        <dbReference type="EMBL" id="CDQ87737.1"/>
    </source>
</evidence>
<evidence type="ECO:0000313" key="2">
    <source>
        <dbReference type="Proteomes" id="UP000193380"/>
    </source>
</evidence>
<accession>A0A060Y8D1</accession>
<reference evidence="1" key="2">
    <citation type="submission" date="2014-03" db="EMBL/GenBank/DDBJ databases">
        <authorList>
            <person name="Genoscope - CEA"/>
        </authorList>
    </citation>
    <scope>NUCLEOTIDE SEQUENCE</scope>
</reference>
<dbReference type="EMBL" id="FR908118">
    <property type="protein sequence ID" value="CDQ87737.1"/>
    <property type="molecule type" value="Genomic_DNA"/>
</dbReference>
<dbReference type="AlphaFoldDB" id="A0A060Y8D1"/>
<protein>
    <recommendedName>
        <fullName evidence="3">Nucleolar protein 4</fullName>
    </recommendedName>
</protein>
<reference evidence="1" key="1">
    <citation type="journal article" date="2014" name="Nat. Commun.">
        <title>The rainbow trout genome provides novel insights into evolution after whole-genome duplication in vertebrates.</title>
        <authorList>
            <person name="Berthelot C."/>
            <person name="Brunet F."/>
            <person name="Chalopin D."/>
            <person name="Juanchich A."/>
            <person name="Bernard M."/>
            <person name="Noel B."/>
            <person name="Bento P."/>
            <person name="Da Silva C."/>
            <person name="Labadie K."/>
            <person name="Alberti A."/>
            <person name="Aury J.M."/>
            <person name="Louis A."/>
            <person name="Dehais P."/>
            <person name="Bardou P."/>
            <person name="Montfort J."/>
            <person name="Klopp C."/>
            <person name="Cabau C."/>
            <person name="Gaspin C."/>
            <person name="Thorgaard G.H."/>
            <person name="Boussaha M."/>
            <person name="Quillet E."/>
            <person name="Guyomard R."/>
            <person name="Galiana D."/>
            <person name="Bobe J."/>
            <person name="Volff J.N."/>
            <person name="Genet C."/>
            <person name="Wincker P."/>
            <person name="Jaillon O."/>
            <person name="Roest Crollius H."/>
            <person name="Guiguen Y."/>
        </authorList>
    </citation>
    <scope>NUCLEOTIDE SEQUENCE [LARGE SCALE GENOMIC DNA]</scope>
</reference>
<organism evidence="1 2">
    <name type="scientific">Oncorhynchus mykiss</name>
    <name type="common">Rainbow trout</name>
    <name type="synonym">Salmo gairdneri</name>
    <dbReference type="NCBI Taxonomy" id="8022"/>
    <lineage>
        <taxon>Eukaryota</taxon>
        <taxon>Metazoa</taxon>
        <taxon>Chordata</taxon>
        <taxon>Craniata</taxon>
        <taxon>Vertebrata</taxon>
        <taxon>Euteleostomi</taxon>
        <taxon>Actinopterygii</taxon>
        <taxon>Neopterygii</taxon>
        <taxon>Teleostei</taxon>
        <taxon>Protacanthopterygii</taxon>
        <taxon>Salmoniformes</taxon>
        <taxon>Salmonidae</taxon>
        <taxon>Salmoninae</taxon>
        <taxon>Oncorhynchus</taxon>
    </lineage>
</organism>
<name>A0A060Y8D1_ONCMY</name>
<dbReference type="STRING" id="8022.A0A060Y8D1"/>
<dbReference type="PaxDb" id="8022-A0A060Y8D1"/>